<evidence type="ECO:0000256" key="5">
    <source>
        <dbReference type="SAM" id="MobiDB-lite"/>
    </source>
</evidence>
<comment type="caution">
    <text evidence="8">The sequence shown here is derived from an EMBL/GenBank/DDBJ whole genome shotgun (WGS) entry which is preliminary data.</text>
</comment>
<dbReference type="InterPro" id="IPR044661">
    <property type="entry name" value="MED15a/b/c-like"/>
</dbReference>
<dbReference type="GO" id="GO:0005634">
    <property type="term" value="C:nucleus"/>
    <property type="evidence" value="ECO:0007669"/>
    <property type="project" value="UniProtKB-SubCell"/>
</dbReference>
<keyword evidence="4" id="KW-0539">Nucleus</keyword>
<feature type="region of interest" description="Disordered" evidence="5">
    <location>
        <begin position="92"/>
        <end position="131"/>
    </location>
</feature>
<dbReference type="PANTHER" id="PTHR33137:SF37">
    <property type="entry name" value="MEDIATOR COMPLEX SUBUNIT 15 KIX DOMAIN-CONTAINING PROTEIN"/>
    <property type="match status" value="1"/>
</dbReference>
<feature type="domain" description="Mediator complex subunit 15 KIX" evidence="6">
    <location>
        <begin position="22"/>
        <end position="90"/>
    </location>
</feature>
<dbReference type="Proteomes" id="UP001367508">
    <property type="component" value="Unassembled WGS sequence"/>
</dbReference>
<dbReference type="AlphaFoldDB" id="A0AAN9KV63"/>
<dbReference type="GO" id="GO:0003713">
    <property type="term" value="F:transcription coactivator activity"/>
    <property type="evidence" value="ECO:0007669"/>
    <property type="project" value="InterPro"/>
</dbReference>
<dbReference type="Gene3D" id="1.10.246.20">
    <property type="entry name" value="Coactivator CBP, KIX domain"/>
    <property type="match status" value="1"/>
</dbReference>
<keyword evidence="3" id="KW-0804">Transcription</keyword>
<evidence type="ECO:0000256" key="3">
    <source>
        <dbReference type="ARBA" id="ARBA00023163"/>
    </source>
</evidence>
<proteinExistence type="predicted"/>
<evidence type="ECO:0000256" key="1">
    <source>
        <dbReference type="ARBA" id="ARBA00004123"/>
    </source>
</evidence>
<evidence type="ECO:0000256" key="4">
    <source>
        <dbReference type="ARBA" id="ARBA00023242"/>
    </source>
</evidence>
<evidence type="ECO:0008006" key="10">
    <source>
        <dbReference type="Google" id="ProtNLM"/>
    </source>
</evidence>
<accession>A0AAN9KV63</accession>
<dbReference type="GO" id="GO:0031490">
    <property type="term" value="F:chromatin DNA binding"/>
    <property type="evidence" value="ECO:0007669"/>
    <property type="project" value="InterPro"/>
</dbReference>
<evidence type="ECO:0000313" key="8">
    <source>
        <dbReference type="EMBL" id="KAK7322554.1"/>
    </source>
</evidence>
<gene>
    <name evidence="8" type="ORF">VNO77_25939</name>
</gene>
<protein>
    <recommendedName>
        <fullName evidence="10">Mediator complex subunit 15 KIX domain-containing protein</fullName>
    </recommendedName>
</protein>
<organism evidence="8 9">
    <name type="scientific">Canavalia gladiata</name>
    <name type="common">Sword bean</name>
    <name type="synonym">Dolichos gladiatus</name>
    <dbReference type="NCBI Taxonomy" id="3824"/>
    <lineage>
        <taxon>Eukaryota</taxon>
        <taxon>Viridiplantae</taxon>
        <taxon>Streptophyta</taxon>
        <taxon>Embryophyta</taxon>
        <taxon>Tracheophyta</taxon>
        <taxon>Spermatophyta</taxon>
        <taxon>Magnoliopsida</taxon>
        <taxon>eudicotyledons</taxon>
        <taxon>Gunneridae</taxon>
        <taxon>Pentapetalae</taxon>
        <taxon>rosids</taxon>
        <taxon>fabids</taxon>
        <taxon>Fabales</taxon>
        <taxon>Fabaceae</taxon>
        <taxon>Papilionoideae</taxon>
        <taxon>50 kb inversion clade</taxon>
        <taxon>NPAAA clade</taxon>
        <taxon>indigoferoid/millettioid clade</taxon>
        <taxon>Phaseoleae</taxon>
        <taxon>Canavalia</taxon>
    </lineage>
</organism>
<dbReference type="InterPro" id="IPR036529">
    <property type="entry name" value="KIX_dom_sf"/>
</dbReference>
<comment type="subcellular location">
    <subcellularLocation>
        <location evidence="1">Nucleus</location>
    </subcellularLocation>
</comment>
<dbReference type="Pfam" id="PF16987">
    <property type="entry name" value="KIX_2"/>
    <property type="match status" value="1"/>
</dbReference>
<evidence type="ECO:0000259" key="6">
    <source>
        <dbReference type="Pfam" id="PF16987"/>
    </source>
</evidence>
<sequence>MDPNKMRPSSAAPNVKTSVWKTPEQRNIMVKKVADFLMKEGPPSWGLDIPGLMKSVERFEEKVFTSAKDEAEYIAMISAKMKAVRPSLQSDEFHHSSSNIAGSGVQREADPEWQEQTGGVLESNAQQPKTPEIEKYEHHKRLLEYIFAIFQVNKSHITLDFKQRLDRVEKYIHTIDRPKNASEKIQTGEPNSVHLQDHQAANQFNSSQPQPNQVATISDDSSTAMQHLIKALTSISNEALMASCGDIGMVVHMNDGRSTLEPLNEPANSAIDTDLERVIVTDTQARYLTRDNFVTRGRKMNRFLNSMPAGDSSIHLNKAEKPQSNPVTTQENHTLSEEIKELNNQMIDTEVVVDKEKSFFPGVVEGNIQQNEGLTVKLIFNSVTVNLNPKSKHCFNKKDIIKPLSLHIPRSYPKCSPIILDDMPSEISNDLENLSMKAKIKLQLSLRSLDQPLSLTDIAKLWERCAREVICGYAHLHGGGTFTSKYGGWESCGDDS</sequence>
<dbReference type="EMBL" id="JAYMYQ010000006">
    <property type="protein sequence ID" value="KAK7322554.1"/>
    <property type="molecule type" value="Genomic_DNA"/>
</dbReference>
<dbReference type="Pfam" id="PF21539">
    <property type="entry name" value="Med15_C"/>
    <property type="match status" value="1"/>
</dbReference>
<dbReference type="InterPro" id="IPR036546">
    <property type="entry name" value="MED15_KIX"/>
</dbReference>
<name>A0AAN9KV63_CANGL</name>
<keyword evidence="2" id="KW-0805">Transcription regulation</keyword>
<feature type="domain" description="ARC105/Med15 mediator subunit C-terminal" evidence="7">
    <location>
        <begin position="395"/>
        <end position="467"/>
    </location>
</feature>
<dbReference type="PANTHER" id="PTHR33137">
    <property type="entry name" value="MEDIATOR OF RNA POLYMERASE II TRANSCRIPTION SUBUNIT 15A-RELATED"/>
    <property type="match status" value="1"/>
</dbReference>
<evidence type="ECO:0000259" key="7">
    <source>
        <dbReference type="Pfam" id="PF21539"/>
    </source>
</evidence>
<reference evidence="8 9" key="1">
    <citation type="submission" date="2024-01" db="EMBL/GenBank/DDBJ databases">
        <title>The genomes of 5 underutilized Papilionoideae crops provide insights into root nodulation and disease resistanc.</title>
        <authorList>
            <person name="Jiang F."/>
        </authorList>
    </citation>
    <scope>NUCLEOTIDE SEQUENCE [LARGE SCALE GENOMIC DNA]</scope>
    <source>
        <strain evidence="8">LVBAO_FW01</strain>
        <tissue evidence="8">Leaves</tissue>
    </source>
</reference>
<evidence type="ECO:0000256" key="2">
    <source>
        <dbReference type="ARBA" id="ARBA00023015"/>
    </source>
</evidence>
<evidence type="ECO:0000313" key="9">
    <source>
        <dbReference type="Proteomes" id="UP001367508"/>
    </source>
</evidence>
<dbReference type="InterPro" id="IPR048386">
    <property type="entry name" value="Med15_C"/>
</dbReference>
<keyword evidence="9" id="KW-1185">Reference proteome</keyword>